<reference evidence="11 12" key="1">
    <citation type="submission" date="2019-05" db="EMBL/GenBank/DDBJ databases">
        <title>Mikania micrantha, genome provides insights into the molecular mechanism of rapid growth.</title>
        <authorList>
            <person name="Liu B."/>
        </authorList>
    </citation>
    <scope>NUCLEOTIDE SEQUENCE [LARGE SCALE GENOMIC DNA]</scope>
    <source>
        <strain evidence="11">NLD-2019</strain>
        <tissue evidence="11">Leaf</tissue>
    </source>
</reference>
<evidence type="ECO:0000259" key="9">
    <source>
        <dbReference type="PROSITE" id="PS50011"/>
    </source>
</evidence>
<comment type="caution">
    <text evidence="11">The sequence shown here is derived from an EMBL/GenBank/DDBJ whole genome shotgun (WGS) entry which is preliminary data.</text>
</comment>
<dbReference type="InterPro" id="IPR000719">
    <property type="entry name" value="Prot_kinase_dom"/>
</dbReference>
<dbReference type="OrthoDB" id="1693120at2759"/>
<dbReference type="InterPro" id="IPR011009">
    <property type="entry name" value="Kinase-like_dom_sf"/>
</dbReference>
<dbReference type="SUPFAM" id="SSF55021">
    <property type="entry name" value="ACT-like"/>
    <property type="match status" value="3"/>
</dbReference>
<evidence type="ECO:0000256" key="4">
    <source>
        <dbReference type="ARBA" id="ARBA00022741"/>
    </source>
</evidence>
<dbReference type="SUPFAM" id="SSF56112">
    <property type="entry name" value="Protein kinase-like (PK-like)"/>
    <property type="match status" value="2"/>
</dbReference>
<keyword evidence="3 8" id="KW-0677">Repeat</keyword>
<feature type="domain" description="Protein kinase" evidence="9">
    <location>
        <begin position="26"/>
        <end position="331"/>
    </location>
</feature>
<evidence type="ECO:0000256" key="7">
    <source>
        <dbReference type="PROSITE-ProRule" id="PRU10141"/>
    </source>
</evidence>
<proteinExistence type="predicted"/>
<feature type="domain" description="ACT" evidence="10">
    <location>
        <begin position="587"/>
        <end position="665"/>
    </location>
</feature>
<dbReference type="InterPro" id="IPR056816">
    <property type="entry name" value="ACR2/9/10_N"/>
</dbReference>
<dbReference type="GO" id="GO:0005524">
    <property type="term" value="F:ATP binding"/>
    <property type="evidence" value="ECO:0007669"/>
    <property type="project" value="UniProtKB-UniRule"/>
</dbReference>
<evidence type="ECO:0000256" key="8">
    <source>
        <dbReference type="RuleBase" id="RU369043"/>
    </source>
</evidence>
<keyword evidence="4 7" id="KW-0547">Nucleotide-binding</keyword>
<keyword evidence="5" id="KW-0418">Kinase</keyword>
<dbReference type="PANTHER" id="PTHR31096:SF70">
    <property type="entry name" value="ACT DOMAIN-CONTAINING PROTEIN ACR"/>
    <property type="match status" value="1"/>
</dbReference>
<dbReference type="Pfam" id="PF07714">
    <property type="entry name" value="PK_Tyr_Ser-Thr"/>
    <property type="match status" value="1"/>
</dbReference>
<evidence type="ECO:0000259" key="10">
    <source>
        <dbReference type="PROSITE" id="PS51671"/>
    </source>
</evidence>
<dbReference type="Proteomes" id="UP000326396">
    <property type="component" value="Linkage Group LG8"/>
</dbReference>
<feature type="binding site" evidence="7">
    <location>
        <position position="58"/>
    </location>
    <ligand>
        <name>ATP</name>
        <dbReference type="ChEBI" id="CHEBI:30616"/>
    </ligand>
</feature>
<evidence type="ECO:0000256" key="5">
    <source>
        <dbReference type="ARBA" id="ARBA00022777"/>
    </source>
</evidence>
<accession>A0A5N6LS17</accession>
<comment type="function">
    <text evidence="8">Binds amino acids.</text>
</comment>
<evidence type="ECO:0000256" key="2">
    <source>
        <dbReference type="ARBA" id="ARBA00022679"/>
    </source>
</evidence>
<dbReference type="GO" id="GO:0004713">
    <property type="term" value="F:protein tyrosine kinase activity"/>
    <property type="evidence" value="ECO:0007669"/>
    <property type="project" value="InterPro"/>
</dbReference>
<dbReference type="Pfam" id="PF01842">
    <property type="entry name" value="ACT"/>
    <property type="match status" value="1"/>
</dbReference>
<organism evidence="11 12">
    <name type="scientific">Mikania micrantha</name>
    <name type="common">bitter vine</name>
    <dbReference type="NCBI Taxonomy" id="192012"/>
    <lineage>
        <taxon>Eukaryota</taxon>
        <taxon>Viridiplantae</taxon>
        <taxon>Streptophyta</taxon>
        <taxon>Embryophyta</taxon>
        <taxon>Tracheophyta</taxon>
        <taxon>Spermatophyta</taxon>
        <taxon>Magnoliopsida</taxon>
        <taxon>eudicotyledons</taxon>
        <taxon>Gunneridae</taxon>
        <taxon>Pentapetalae</taxon>
        <taxon>asterids</taxon>
        <taxon>campanulids</taxon>
        <taxon>Asterales</taxon>
        <taxon>Asteraceae</taxon>
        <taxon>Asteroideae</taxon>
        <taxon>Heliantheae alliance</taxon>
        <taxon>Eupatorieae</taxon>
        <taxon>Mikania</taxon>
    </lineage>
</organism>
<evidence type="ECO:0000256" key="1">
    <source>
        <dbReference type="ARBA" id="ARBA00022527"/>
    </source>
</evidence>
<dbReference type="InterPro" id="IPR045865">
    <property type="entry name" value="ACT-like_dom_sf"/>
</dbReference>
<sequence>MLPPSQPEASCRRFSLSDVKSFTDNFSGNLIIGEGSFGNVYRGKIATGTGSTTVVAVKRRNSYSKQGSEEFDTEVSLLSSLRHTHVISLIGCYFVMVSRRPWLVSWAPQYIREGEIYRIIDRNLRGRIANDGLQIFQEITLQCLQERPDKRPTMVEVVAKLETALKLQYTTYSSSISEGDEFIRIHFGQVANSTSLANSDAESHRRSFGTGSRISDPGSVPNITTVRSFQKSASSIKYNGLEAPDDLHSDQVASYQTSNSLSEYAKMVRKVDQPSVVINNESCENATVIEVIGTSTLGVLLELLQVLTDFGLKITKSDRFNDGRWFMDVFYVIDHEGNKVTDEVKIQNIKEALHVYLSSMSPMGRECKERPIPDGHTTIELIGNDRPGLISELSAILSDLQCNVVTAEIWTHNTRLAAVMHVSDKETKSSIIEPEKLSKIKKILLLVLKGGYDNREAMITVSNGCTWIDRKLHQIMFDDKYFDFGSTLNDKKRHKVEVFSWDDNDYSAIRIWCKHTPKVLFDAICTLTELKYSVFHGNFDADGAESYKMDFWIRRIDGSPFKSDAERQKVIQCLEAAIERRVSPGLKIEIRTKDRVGLLNDVTRIMRENSLNITRAKVATTGDKAVFSFYLDDNLGYPVDRRIIDYVRNEIGQNILQVKGKRKDSYQVANEPLTRSSIKDALKPFFSWLGFSAH</sequence>
<dbReference type="PROSITE" id="PS00107">
    <property type="entry name" value="PROTEIN_KINASE_ATP"/>
    <property type="match status" value="1"/>
</dbReference>
<dbReference type="Pfam" id="PF13740">
    <property type="entry name" value="ACT_6"/>
    <property type="match status" value="1"/>
</dbReference>
<dbReference type="GO" id="GO:0016597">
    <property type="term" value="F:amino acid binding"/>
    <property type="evidence" value="ECO:0007669"/>
    <property type="project" value="UniProtKB-UniRule"/>
</dbReference>
<keyword evidence="2" id="KW-0808">Transferase</keyword>
<dbReference type="GO" id="GO:0004674">
    <property type="term" value="F:protein serine/threonine kinase activity"/>
    <property type="evidence" value="ECO:0007669"/>
    <property type="project" value="UniProtKB-KW"/>
</dbReference>
<dbReference type="InterPro" id="IPR017441">
    <property type="entry name" value="Protein_kinase_ATP_BS"/>
</dbReference>
<feature type="domain" description="ACT" evidence="10">
    <location>
        <begin position="378"/>
        <end position="455"/>
    </location>
</feature>
<evidence type="ECO:0000256" key="6">
    <source>
        <dbReference type="ARBA" id="ARBA00022840"/>
    </source>
</evidence>
<dbReference type="InterPro" id="IPR020635">
    <property type="entry name" value="Tyr_kinase_cat_dom"/>
</dbReference>
<dbReference type="Gene3D" id="3.30.200.20">
    <property type="entry name" value="Phosphorylase Kinase, domain 1"/>
    <property type="match status" value="1"/>
</dbReference>
<dbReference type="PROSITE" id="PS51671">
    <property type="entry name" value="ACT"/>
    <property type="match status" value="3"/>
</dbReference>
<dbReference type="Gene3D" id="1.10.510.10">
    <property type="entry name" value="Transferase(Phosphotransferase) domain 1"/>
    <property type="match status" value="1"/>
</dbReference>
<dbReference type="Gene3D" id="3.30.70.260">
    <property type="match status" value="2"/>
</dbReference>
<evidence type="ECO:0000313" key="12">
    <source>
        <dbReference type="Proteomes" id="UP000326396"/>
    </source>
</evidence>
<evidence type="ECO:0000313" key="11">
    <source>
        <dbReference type="EMBL" id="KAD2804353.1"/>
    </source>
</evidence>
<gene>
    <name evidence="11" type="ORF">E3N88_37730</name>
</gene>
<dbReference type="EMBL" id="SZYD01000018">
    <property type="protein sequence ID" value="KAD2804353.1"/>
    <property type="molecule type" value="Genomic_DNA"/>
</dbReference>
<name>A0A5N6LS17_9ASTR</name>
<dbReference type="PROSITE" id="PS50011">
    <property type="entry name" value="PROTEIN_KINASE_DOM"/>
    <property type="match status" value="1"/>
</dbReference>
<dbReference type="PANTHER" id="PTHR31096">
    <property type="entry name" value="ACT DOMAIN-CONTAINING PROTEIN ACR4-RELATED"/>
    <property type="match status" value="1"/>
</dbReference>
<dbReference type="InterPro" id="IPR040217">
    <property type="entry name" value="ACR1-12"/>
</dbReference>
<evidence type="ECO:0000256" key="3">
    <source>
        <dbReference type="ARBA" id="ARBA00022737"/>
    </source>
</evidence>
<feature type="domain" description="ACT" evidence="10">
    <location>
        <begin position="288"/>
        <end position="363"/>
    </location>
</feature>
<keyword evidence="1" id="KW-0723">Serine/threonine-protein kinase</keyword>
<protein>
    <recommendedName>
        <fullName evidence="8">ACT domain-containing protein ACR</fullName>
    </recommendedName>
    <alternativeName>
        <fullName evidence="8">Protein ACT DOMAIN REPEATS</fullName>
    </alternativeName>
</protein>
<keyword evidence="6 7" id="KW-0067">ATP-binding</keyword>
<dbReference type="SMART" id="SM00219">
    <property type="entry name" value="TyrKc"/>
    <property type="match status" value="1"/>
</dbReference>
<dbReference type="AlphaFoldDB" id="A0A5N6LS17"/>
<keyword evidence="12" id="KW-1185">Reference proteome</keyword>
<dbReference type="InterPro" id="IPR002912">
    <property type="entry name" value="ACT_dom"/>
</dbReference>
<dbReference type="Pfam" id="PF24914">
    <property type="entry name" value="ACR10_N"/>
    <property type="match status" value="1"/>
</dbReference>
<dbReference type="InterPro" id="IPR001245">
    <property type="entry name" value="Ser-Thr/Tyr_kinase_cat_dom"/>
</dbReference>
<dbReference type="FunFam" id="3.30.200.20:FF:000039">
    <property type="entry name" value="receptor-like protein kinase FERONIA"/>
    <property type="match status" value="1"/>
</dbReference>